<evidence type="ECO:0000256" key="7">
    <source>
        <dbReference type="ARBA" id="ARBA00047658"/>
    </source>
</evidence>
<dbReference type="GO" id="GO:0004663">
    <property type="term" value="F:Rab geranylgeranyltransferase activity"/>
    <property type="evidence" value="ECO:0007669"/>
    <property type="project" value="UniProtKB-UniRule"/>
</dbReference>
<evidence type="ECO:0000256" key="6">
    <source>
        <dbReference type="ARBA" id="ARBA00022833"/>
    </source>
</evidence>
<feature type="compositionally biased region" description="Pro residues" evidence="9">
    <location>
        <begin position="217"/>
        <end position="237"/>
    </location>
</feature>
<feature type="compositionally biased region" description="Low complexity" evidence="9">
    <location>
        <begin position="238"/>
        <end position="248"/>
    </location>
</feature>
<dbReference type="OrthoDB" id="5428259at2759"/>
<evidence type="ECO:0000256" key="9">
    <source>
        <dbReference type="SAM" id="MobiDB-lite"/>
    </source>
</evidence>
<dbReference type="InterPro" id="IPR001330">
    <property type="entry name" value="Prenyltrans"/>
</dbReference>
<evidence type="ECO:0000256" key="1">
    <source>
        <dbReference type="ARBA" id="ARBA00010497"/>
    </source>
</evidence>
<feature type="domain" description="Prenyltransferase alpha-alpha toroid" evidence="10">
    <location>
        <begin position="31"/>
        <end position="172"/>
    </location>
</feature>
<dbReference type="PANTHER" id="PTHR11774:SF11">
    <property type="entry name" value="GERANYLGERANYL TRANSFERASE TYPE-2 SUBUNIT BETA"/>
    <property type="match status" value="1"/>
</dbReference>
<keyword evidence="3 8" id="KW-0808">Transferase</keyword>
<keyword evidence="2 8" id="KW-0637">Prenyltransferase</keyword>
<evidence type="ECO:0000256" key="8">
    <source>
        <dbReference type="RuleBase" id="RU365076"/>
    </source>
</evidence>
<feature type="domain" description="Prenyltransferase alpha-alpha toroid" evidence="10">
    <location>
        <begin position="255"/>
        <end position="408"/>
    </location>
</feature>
<dbReference type="PANTHER" id="PTHR11774">
    <property type="entry name" value="GERANYLGERANYL TRANSFERASE TYPE BETA SUBUNIT"/>
    <property type="match status" value="1"/>
</dbReference>
<evidence type="ECO:0000256" key="5">
    <source>
        <dbReference type="ARBA" id="ARBA00022737"/>
    </source>
</evidence>
<dbReference type="Gene3D" id="1.50.10.20">
    <property type="match status" value="2"/>
</dbReference>
<evidence type="ECO:0000313" key="11">
    <source>
        <dbReference type="EMBL" id="KXS12875.1"/>
    </source>
</evidence>
<name>A0A139A8T4_GONPJ</name>
<dbReference type="GO" id="GO:0046872">
    <property type="term" value="F:metal ion binding"/>
    <property type="evidence" value="ECO:0007669"/>
    <property type="project" value="UniProtKB-KW"/>
</dbReference>
<dbReference type="STRING" id="1344416.A0A139A8T4"/>
<accession>A0A139A8T4</accession>
<sequence length="423" mass="46058">MTHADDSTHTGNRPRNKRVKYPLEVPANLTLDTESHVTYIKELDNKKDTLEYWVTEHLRLSGVYWGLTALAIMGRKDELDREQVIEFVVGCQHRSGGFGGSREHDPHMLYTLSALQILAVVDALDAVDREKVMQYVLSLGNPDGSFRGDEWGEVDSRFAYIALQCAALVEAADRKYGVGVWRGSAQGTPKGVGGVEERVEGGERGGTASQPVDAPSTAPPPPSQPESLTSPPPPQPSPSSSSPHANPPKTSRLGRLDTDLIASWVLRCKNFDGGFGNVPGAESHAGHIFTCVASLAICGRLDLVDRDLLGWWLAERQLANGGLNGRPEKLEDVCYSWWVLSSLQILGRDHWIDSRALAGFILSCQDSSGGFSDRPPDMPDVFHTLFAIAALSMIGYPGLNAVDPVYCLPTDVSRKLGMVVEWG</sequence>
<dbReference type="GO" id="GO:0006888">
    <property type="term" value="P:endoplasmic reticulum to Golgi vesicle-mediated transport"/>
    <property type="evidence" value="ECO:0007669"/>
    <property type="project" value="EnsemblFungi"/>
</dbReference>
<comment type="catalytic activity">
    <reaction evidence="7 8">
        <text>geranylgeranyl diphosphate + L-cysteinyl-[protein] = S-geranylgeranyl-L-cysteinyl-[protein] + diphosphate</text>
        <dbReference type="Rhea" id="RHEA:21240"/>
        <dbReference type="Rhea" id="RHEA-COMP:10131"/>
        <dbReference type="Rhea" id="RHEA-COMP:11537"/>
        <dbReference type="ChEBI" id="CHEBI:29950"/>
        <dbReference type="ChEBI" id="CHEBI:33019"/>
        <dbReference type="ChEBI" id="CHEBI:57533"/>
        <dbReference type="ChEBI" id="CHEBI:86021"/>
        <dbReference type="EC" id="2.5.1.60"/>
    </reaction>
</comment>
<dbReference type="GO" id="GO:0005968">
    <property type="term" value="C:Rab-protein geranylgeranyltransferase complex"/>
    <property type="evidence" value="ECO:0007669"/>
    <property type="project" value="UniProtKB-UniRule"/>
</dbReference>
<evidence type="ECO:0000259" key="10">
    <source>
        <dbReference type="Pfam" id="PF00432"/>
    </source>
</evidence>
<dbReference type="SUPFAM" id="SSF48239">
    <property type="entry name" value="Terpenoid cyclases/Protein prenyltransferases"/>
    <property type="match status" value="1"/>
</dbReference>
<dbReference type="InterPro" id="IPR045089">
    <property type="entry name" value="PGGT1B-like"/>
</dbReference>
<comment type="similarity">
    <text evidence="1 8">Belongs to the protein prenyltransferase subunit beta family.</text>
</comment>
<evidence type="ECO:0000313" key="12">
    <source>
        <dbReference type="Proteomes" id="UP000070544"/>
    </source>
</evidence>
<evidence type="ECO:0000256" key="2">
    <source>
        <dbReference type="ARBA" id="ARBA00022602"/>
    </source>
</evidence>
<dbReference type="Pfam" id="PF00432">
    <property type="entry name" value="Prenyltrans"/>
    <property type="match status" value="2"/>
</dbReference>
<keyword evidence="6 8" id="KW-0862">Zinc</keyword>
<dbReference type="OMA" id="VKRCQCP"/>
<protein>
    <recommendedName>
        <fullName evidence="8">Geranylgeranyl transferase type-2 subunit beta</fullName>
        <ecNumber evidence="8">2.5.1.60</ecNumber>
    </recommendedName>
</protein>
<organism evidence="11 12">
    <name type="scientific">Gonapodya prolifera (strain JEL478)</name>
    <name type="common">Monoblepharis prolifera</name>
    <dbReference type="NCBI Taxonomy" id="1344416"/>
    <lineage>
        <taxon>Eukaryota</taxon>
        <taxon>Fungi</taxon>
        <taxon>Fungi incertae sedis</taxon>
        <taxon>Chytridiomycota</taxon>
        <taxon>Chytridiomycota incertae sedis</taxon>
        <taxon>Monoblepharidomycetes</taxon>
        <taxon>Monoblepharidales</taxon>
        <taxon>Gonapodyaceae</taxon>
        <taxon>Gonapodya</taxon>
    </lineage>
</organism>
<dbReference type="EC" id="2.5.1.60" evidence="8"/>
<comment type="function">
    <text evidence="8">Catalyzes the transfer of a geranylgeranyl moiety from geranylgeranyl diphosphate to both cysteines of proteins with the C-terminal sequence -XXCC, -XCXC and -CCXX.</text>
</comment>
<evidence type="ECO:0000256" key="4">
    <source>
        <dbReference type="ARBA" id="ARBA00022723"/>
    </source>
</evidence>
<dbReference type="GO" id="GO:0006612">
    <property type="term" value="P:protein targeting to membrane"/>
    <property type="evidence" value="ECO:0007669"/>
    <property type="project" value="EnsemblFungi"/>
</dbReference>
<proteinExistence type="inferred from homology"/>
<evidence type="ECO:0000256" key="3">
    <source>
        <dbReference type="ARBA" id="ARBA00022679"/>
    </source>
</evidence>
<gene>
    <name evidence="11" type="ORF">M427DRAFT_125479</name>
</gene>
<comment type="cofactor">
    <cofactor evidence="8">
        <name>Zn(2+)</name>
        <dbReference type="ChEBI" id="CHEBI:29105"/>
    </cofactor>
    <text evidence="8">Binds 1 zinc ion per subunit.</text>
</comment>
<dbReference type="GO" id="GO:0170069">
    <property type="term" value="C:geranylgeranyltransferase-III complex"/>
    <property type="evidence" value="ECO:0007669"/>
    <property type="project" value="EnsemblFungi"/>
</dbReference>
<dbReference type="InterPro" id="IPR008930">
    <property type="entry name" value="Terpenoid_cyclase/PrenylTrfase"/>
</dbReference>
<feature type="region of interest" description="Disordered" evidence="9">
    <location>
        <begin position="182"/>
        <end position="253"/>
    </location>
</feature>
<dbReference type="CDD" id="cd02894">
    <property type="entry name" value="GGTase-II"/>
    <property type="match status" value="1"/>
</dbReference>
<keyword evidence="4 8" id="KW-0479">Metal-binding</keyword>
<dbReference type="InterPro" id="IPR026873">
    <property type="entry name" value="Ptb1"/>
</dbReference>
<dbReference type="Proteomes" id="UP000070544">
    <property type="component" value="Unassembled WGS sequence"/>
</dbReference>
<dbReference type="AlphaFoldDB" id="A0A139A8T4"/>
<keyword evidence="12" id="KW-1185">Reference proteome</keyword>
<keyword evidence="5" id="KW-0677">Repeat</keyword>
<dbReference type="EMBL" id="KQ965784">
    <property type="protein sequence ID" value="KXS12875.1"/>
    <property type="molecule type" value="Genomic_DNA"/>
</dbReference>
<reference evidence="11 12" key="1">
    <citation type="journal article" date="2015" name="Genome Biol. Evol.">
        <title>Phylogenomic analyses indicate that early fungi evolved digesting cell walls of algal ancestors of land plants.</title>
        <authorList>
            <person name="Chang Y."/>
            <person name="Wang S."/>
            <person name="Sekimoto S."/>
            <person name="Aerts A.L."/>
            <person name="Choi C."/>
            <person name="Clum A."/>
            <person name="LaButti K.M."/>
            <person name="Lindquist E.A."/>
            <person name="Yee Ngan C."/>
            <person name="Ohm R.A."/>
            <person name="Salamov A.A."/>
            <person name="Grigoriev I.V."/>
            <person name="Spatafora J.W."/>
            <person name="Berbee M.L."/>
        </authorList>
    </citation>
    <scope>NUCLEOTIDE SEQUENCE [LARGE SCALE GENOMIC DNA]</scope>
    <source>
        <strain evidence="11 12">JEL478</strain>
    </source>
</reference>